<dbReference type="Proteomes" id="UP000602510">
    <property type="component" value="Unassembled WGS sequence"/>
</dbReference>
<comment type="caution">
    <text evidence="1">The sequence shown here is derived from an EMBL/GenBank/DDBJ whole genome shotgun (WGS) entry which is preliminary data.</text>
</comment>
<gene>
    <name evidence="1" type="ORF">GN244_ATG09866</name>
    <name evidence="2" type="ORF">GN958_ATG05501</name>
</gene>
<name>A0A833WUQ0_PHYIN</name>
<proteinExistence type="predicted"/>
<dbReference type="EMBL" id="JAACNO010000747">
    <property type="protein sequence ID" value="KAF4145312.1"/>
    <property type="molecule type" value="Genomic_DNA"/>
</dbReference>
<keyword evidence="3" id="KW-1185">Reference proteome</keyword>
<sequence length="59" mass="6787">MADIEASLKSGRDGDAPPATMMNLTFMSDLTDDGYFMMYVRREVCRRYKEEHPGCLHLL</sequence>
<reference evidence="1" key="1">
    <citation type="submission" date="2020-04" db="EMBL/GenBank/DDBJ databases">
        <title>Hybrid Assembly of Korean Phytophthora infestans isolates.</title>
        <authorList>
            <person name="Prokchorchik M."/>
            <person name="Lee Y."/>
            <person name="Seo J."/>
            <person name="Cho J.-H."/>
            <person name="Park Y.-E."/>
            <person name="Jang D.-C."/>
            <person name="Im J.-S."/>
            <person name="Choi J.-G."/>
            <person name="Park H.-J."/>
            <person name="Lee G.-B."/>
            <person name="Lee Y.-G."/>
            <person name="Hong S.-Y."/>
            <person name="Cho K."/>
            <person name="Sohn K.H."/>
        </authorList>
    </citation>
    <scope>NUCLEOTIDE SEQUENCE</scope>
    <source>
        <strain evidence="1">KR_1_A1</strain>
        <strain evidence="2">KR_2_A2</strain>
    </source>
</reference>
<evidence type="ECO:0000313" key="2">
    <source>
        <dbReference type="EMBL" id="KAF4145312.1"/>
    </source>
</evidence>
<dbReference type="EMBL" id="WSZM01000219">
    <property type="protein sequence ID" value="KAF4038091.1"/>
    <property type="molecule type" value="Genomic_DNA"/>
</dbReference>
<evidence type="ECO:0000313" key="3">
    <source>
        <dbReference type="Proteomes" id="UP000602510"/>
    </source>
</evidence>
<dbReference type="Proteomes" id="UP000704712">
    <property type="component" value="Unassembled WGS sequence"/>
</dbReference>
<protein>
    <submittedName>
        <fullName evidence="1">Uncharacterized protein</fullName>
    </submittedName>
</protein>
<evidence type="ECO:0000313" key="1">
    <source>
        <dbReference type="EMBL" id="KAF4038091.1"/>
    </source>
</evidence>
<dbReference type="AlphaFoldDB" id="A0A833WUQ0"/>
<organism evidence="1 3">
    <name type="scientific">Phytophthora infestans</name>
    <name type="common">Potato late blight agent</name>
    <name type="synonym">Botrytis infestans</name>
    <dbReference type="NCBI Taxonomy" id="4787"/>
    <lineage>
        <taxon>Eukaryota</taxon>
        <taxon>Sar</taxon>
        <taxon>Stramenopiles</taxon>
        <taxon>Oomycota</taxon>
        <taxon>Peronosporomycetes</taxon>
        <taxon>Peronosporales</taxon>
        <taxon>Peronosporaceae</taxon>
        <taxon>Phytophthora</taxon>
    </lineage>
</organism>
<accession>A0A833WUQ0</accession>